<dbReference type="AlphaFoldDB" id="A0A7F5RM01"/>
<feature type="region of interest" description="Disordered" evidence="2">
    <location>
        <begin position="808"/>
        <end position="868"/>
    </location>
</feature>
<feature type="compositionally biased region" description="Polar residues" evidence="2">
    <location>
        <begin position="424"/>
        <end position="447"/>
    </location>
</feature>
<feature type="compositionally biased region" description="Polar residues" evidence="2">
    <location>
        <begin position="832"/>
        <end position="845"/>
    </location>
</feature>
<feature type="compositionally biased region" description="Polar residues" evidence="2">
    <location>
        <begin position="671"/>
        <end position="701"/>
    </location>
</feature>
<organism evidence="4 5">
    <name type="scientific">Agrilus planipennis</name>
    <name type="common">Emerald ash borer</name>
    <name type="synonym">Agrilus marcopoli</name>
    <dbReference type="NCBI Taxonomy" id="224129"/>
    <lineage>
        <taxon>Eukaryota</taxon>
        <taxon>Metazoa</taxon>
        <taxon>Ecdysozoa</taxon>
        <taxon>Arthropoda</taxon>
        <taxon>Hexapoda</taxon>
        <taxon>Insecta</taxon>
        <taxon>Pterygota</taxon>
        <taxon>Neoptera</taxon>
        <taxon>Endopterygota</taxon>
        <taxon>Coleoptera</taxon>
        <taxon>Polyphaga</taxon>
        <taxon>Elateriformia</taxon>
        <taxon>Buprestoidea</taxon>
        <taxon>Buprestidae</taxon>
        <taxon>Agrilinae</taxon>
        <taxon>Agrilus</taxon>
    </lineage>
</organism>
<dbReference type="InParanoid" id="A0A7F5RM01"/>
<proteinExistence type="predicted"/>
<feature type="transmembrane region" description="Helical" evidence="3">
    <location>
        <begin position="15"/>
        <end position="39"/>
    </location>
</feature>
<evidence type="ECO:0000256" key="1">
    <source>
        <dbReference type="SAM" id="Coils"/>
    </source>
</evidence>
<feature type="compositionally biased region" description="Basic and acidic residues" evidence="2">
    <location>
        <begin position="811"/>
        <end position="829"/>
    </location>
</feature>
<evidence type="ECO:0000313" key="4">
    <source>
        <dbReference type="Proteomes" id="UP000192223"/>
    </source>
</evidence>
<gene>
    <name evidence="5" type="primary">LOC108736396</name>
</gene>
<feature type="region of interest" description="Disordered" evidence="2">
    <location>
        <begin position="665"/>
        <end position="703"/>
    </location>
</feature>
<keyword evidence="1" id="KW-0175">Coiled coil</keyword>
<keyword evidence="4" id="KW-1185">Reference proteome</keyword>
<reference evidence="5" key="1">
    <citation type="submission" date="2025-08" db="UniProtKB">
        <authorList>
            <consortium name="RefSeq"/>
        </authorList>
    </citation>
    <scope>IDENTIFICATION</scope>
    <source>
        <tissue evidence="5">Entire body</tissue>
    </source>
</reference>
<protein>
    <submittedName>
        <fullName evidence="5">Uncharacterized protein LOC108736396 isoform X1</fullName>
    </submittedName>
</protein>
<feature type="region of interest" description="Disordered" evidence="2">
    <location>
        <begin position="424"/>
        <end position="471"/>
    </location>
</feature>
<dbReference type="OrthoDB" id="6754035at2759"/>
<dbReference type="KEGG" id="apln:108736396"/>
<keyword evidence="3" id="KW-0472">Membrane</keyword>
<name>A0A7F5RM01_AGRPL</name>
<accession>A0A7F5RM01</accession>
<feature type="transmembrane region" description="Helical" evidence="3">
    <location>
        <begin position="207"/>
        <end position="226"/>
    </location>
</feature>
<keyword evidence="3" id="KW-0812">Transmembrane</keyword>
<evidence type="ECO:0000313" key="5">
    <source>
        <dbReference type="RefSeq" id="XP_025837053.1"/>
    </source>
</evidence>
<dbReference type="RefSeq" id="XP_025837053.1">
    <property type="nucleotide sequence ID" value="XM_025981268.1"/>
</dbReference>
<dbReference type="Proteomes" id="UP000192223">
    <property type="component" value="Unplaced"/>
</dbReference>
<evidence type="ECO:0000256" key="2">
    <source>
        <dbReference type="SAM" id="MobiDB-lite"/>
    </source>
</evidence>
<dbReference type="GeneID" id="108736396"/>
<sequence length="868" mass="97737">MFAYTALPFSLAPQISFALFFLSILFATAAGVTAFLLLASGNLQNLQDQFDHRKKSHTLPIVADNGEILATKDELLFHIDILETKLKNKAAELEAWKGKLNKAEMEMQKLNNASGEVRRHYMKLKTDVAKTEDDCKEIQNQIDEFRRRQAEICPESADRRGHSCSVLSGSKGMSKIRSDTPPEAYGRIATVMKSLKCLSTILQFKKLAGAVSQLLITTLSSIGIILPRETSYGRRRNFGHASSLDYQKNVSHDTDRWSKATSNFRGGKDYICIRSGDKKYIKVVNFPFPSKNPPPTLLSNMVLWAIKQLRVKKETKDRAVNYSSGCHAIPLSTAGPTKSYNVEQRLTEKIADKLKTLIIFQFMEDDQKNRVQNKNSFLSTDGYRKLAKSLKVNDSLFSRLLSETTNKTERSRRIRKQFCESSFENRPMNNNETLSNSEGETETQISETKQKGKHCNSVHNNLEGVESPSSKSKFIYVRSRTDTEESSKDNGKTNEIEGSTEKVYKLKDTDFTSLLQKRRLEVIHMNDSEITDGECRKNESETPFHSLDLLSINECNSKQQLCTMNSKISSIESESLVEKKVRNHLECIKRASSKSSFDHSSTNRDSFFSPKNNIKTRTAFSRLTRDQMCLVSILPTQIPVSIVFGKQQTKTEAVSCSLLKVGLSESKRDPSNTNFSSSSGINEKKSPANTSRSPLTLQKRSPTAVDMRKVNTYSKLLSKVTYSSQYAKNSKELLSNPSNKVASEIEEVKGMKHRNLSKQMQAKGVKTTPIASVQRDRLDGKKSSSNSYSASKASLLITENYNMESQKSLKSFREDKHSNLEESAMEKENLPTPMSNCTSETNSKAEPSFKCDSLTSDYKAPKHWQANE</sequence>
<feature type="coiled-coil region" evidence="1">
    <location>
        <begin position="79"/>
        <end position="148"/>
    </location>
</feature>
<keyword evidence="3" id="KW-1133">Transmembrane helix</keyword>
<evidence type="ECO:0000256" key="3">
    <source>
        <dbReference type="SAM" id="Phobius"/>
    </source>
</evidence>